<keyword evidence="2" id="KW-1185">Reference proteome</keyword>
<dbReference type="Proteomes" id="UP001243009">
    <property type="component" value="Unassembled WGS sequence"/>
</dbReference>
<gene>
    <name evidence="1" type="ORF">Q7A36_41130</name>
</gene>
<reference evidence="1 2" key="1">
    <citation type="submission" date="2023-08" db="EMBL/GenBank/DDBJ databases">
        <title>The draft genome sequence of Paracraurococcus sp. LOR1-02.</title>
        <authorList>
            <person name="Kingkaew E."/>
            <person name="Tanasupawat S."/>
        </authorList>
    </citation>
    <scope>NUCLEOTIDE SEQUENCE [LARGE SCALE GENOMIC DNA]</scope>
    <source>
        <strain evidence="1 2">LOR1-02</strain>
    </source>
</reference>
<comment type="caution">
    <text evidence="1">The sequence shown here is derived from an EMBL/GenBank/DDBJ whole genome shotgun (WGS) entry which is preliminary data.</text>
</comment>
<name>A0ABT9EEW2_9PROT</name>
<evidence type="ECO:0000313" key="2">
    <source>
        <dbReference type="Proteomes" id="UP001243009"/>
    </source>
</evidence>
<dbReference type="EMBL" id="JAUTWS010000534">
    <property type="protein sequence ID" value="MDO9714742.1"/>
    <property type="molecule type" value="Genomic_DNA"/>
</dbReference>
<accession>A0ABT9EEW2</accession>
<evidence type="ECO:0000313" key="1">
    <source>
        <dbReference type="EMBL" id="MDO9714742.1"/>
    </source>
</evidence>
<organism evidence="1 2">
    <name type="scientific">Paracraurococcus lichenis</name>
    <dbReference type="NCBI Taxonomy" id="3064888"/>
    <lineage>
        <taxon>Bacteria</taxon>
        <taxon>Pseudomonadati</taxon>
        <taxon>Pseudomonadota</taxon>
        <taxon>Alphaproteobacteria</taxon>
        <taxon>Acetobacterales</taxon>
        <taxon>Roseomonadaceae</taxon>
        <taxon>Paracraurococcus</taxon>
    </lineage>
</organism>
<sequence length="70" mass="7561">MPKRVWRLTLVAEEAEGTTETELARIERSEASGLADLGLSLEEVKHLTAALQAGIVTAQVATVGECRRRA</sequence>
<protein>
    <submittedName>
        <fullName evidence="1">Uncharacterized protein</fullName>
    </submittedName>
</protein>
<dbReference type="RefSeq" id="WP_305109530.1">
    <property type="nucleotide sequence ID" value="NZ_JAUTWS010000534.1"/>
</dbReference>
<proteinExistence type="predicted"/>
<feature type="non-terminal residue" evidence="1">
    <location>
        <position position="70"/>
    </location>
</feature>